<sequence>MPLQPVQLELPLAWVRGEPITHLPKNLYIPPKALKVLLETFEGPLDLLSYLIKVNRFDIADIPVVEITRQYQAYLSMMQELDMELAAEYLYMAAWLTEIKSRLLLPQPPALEDDELEVDPREALMQQLLDYQAYQHAASWLAEQVTQAQADYPVMLNVDWLDASEDDIAAKQEPAPTPQIELGDLWQALSRVMQRQALVKPHQIGEEKILISHKIAYIEACLAQQPMQRLALLDLVVWQEGKPGLVVTFIALLELWRQGRVQLFQDEADQWLEVLAT</sequence>
<organism evidence="2 3">
    <name type="scientific">Thiomicrospira aerophila AL3</name>
    <dbReference type="NCBI Taxonomy" id="717772"/>
    <lineage>
        <taxon>Bacteria</taxon>
        <taxon>Pseudomonadati</taxon>
        <taxon>Pseudomonadota</taxon>
        <taxon>Gammaproteobacteria</taxon>
        <taxon>Thiotrichales</taxon>
        <taxon>Piscirickettsiaceae</taxon>
        <taxon>Thiomicrospira</taxon>
    </lineage>
</organism>
<gene>
    <name evidence="2" type="ORF">THIAE_05270</name>
</gene>
<evidence type="ECO:0000313" key="2">
    <source>
        <dbReference type="EMBL" id="AHF01279.1"/>
    </source>
</evidence>
<protein>
    <recommendedName>
        <fullName evidence="1">Segregation and condensation protein A</fullName>
    </recommendedName>
</protein>
<dbReference type="Gene3D" id="6.10.250.2410">
    <property type="match status" value="1"/>
</dbReference>
<dbReference type="HOGENOM" id="CLU_038686_0_1_6"/>
<evidence type="ECO:0000256" key="1">
    <source>
        <dbReference type="ARBA" id="ARBA00044777"/>
    </source>
</evidence>
<dbReference type="InParanoid" id="W0DWB5"/>
<dbReference type="KEGG" id="tao:THIAE_05270"/>
<proteinExistence type="predicted"/>
<evidence type="ECO:0000313" key="3">
    <source>
        <dbReference type="Proteomes" id="UP000005380"/>
    </source>
</evidence>
<dbReference type="InterPro" id="IPR003768">
    <property type="entry name" value="ScpA"/>
</dbReference>
<dbReference type="AlphaFoldDB" id="W0DWB5"/>
<dbReference type="STRING" id="717772.THIAE_05270"/>
<dbReference type="Pfam" id="PF02616">
    <property type="entry name" value="SMC_ScpA"/>
    <property type="match status" value="1"/>
</dbReference>
<dbReference type="eggNOG" id="COG1354">
    <property type="taxonomic scope" value="Bacteria"/>
</dbReference>
<dbReference type="PANTHER" id="PTHR33969">
    <property type="entry name" value="SEGREGATION AND CONDENSATION PROTEIN A"/>
    <property type="match status" value="1"/>
</dbReference>
<dbReference type="Proteomes" id="UP000005380">
    <property type="component" value="Chromosome"/>
</dbReference>
<keyword evidence="3" id="KW-1185">Reference proteome</keyword>
<accession>W0DWB5</accession>
<reference evidence="2 3" key="1">
    <citation type="submission" date="2013-12" db="EMBL/GenBank/DDBJ databases">
        <authorList>
            <consortium name="DOE Joint Genome Institute"/>
            <person name="Kappler U."/>
            <person name="Huntemann M."/>
            <person name="Han J."/>
            <person name="Chen A."/>
            <person name="Kyrpides N."/>
            <person name="Mavromatis K."/>
            <person name="Markowitz V."/>
            <person name="Palaniappan K."/>
            <person name="Ivanova N."/>
            <person name="Schaumberg A."/>
            <person name="Pati A."/>
            <person name="Liolios K."/>
            <person name="Nordberg H.P."/>
            <person name="Cantor M.N."/>
            <person name="Hua S.X."/>
            <person name="Woyke T."/>
        </authorList>
    </citation>
    <scope>NUCLEOTIDE SEQUENCE [LARGE SCALE GENOMIC DNA]</scope>
    <source>
        <strain evidence="3">AL2</strain>
    </source>
</reference>
<dbReference type="PANTHER" id="PTHR33969:SF2">
    <property type="entry name" value="SEGREGATION AND CONDENSATION PROTEIN A"/>
    <property type="match status" value="1"/>
</dbReference>
<name>W0DWB5_9GAMM</name>
<dbReference type="EMBL" id="CP007030">
    <property type="protein sequence ID" value="AHF01279.1"/>
    <property type="molecule type" value="Genomic_DNA"/>
</dbReference>